<evidence type="ECO:0000256" key="2">
    <source>
        <dbReference type="ARBA" id="ARBA00022460"/>
    </source>
</evidence>
<evidence type="ECO:0000256" key="7">
    <source>
        <dbReference type="ARBA" id="ARBA00023136"/>
    </source>
</evidence>
<dbReference type="GO" id="GO:0005886">
    <property type="term" value="C:plasma membrane"/>
    <property type="evidence" value="ECO:0007669"/>
    <property type="project" value="UniProtKB-SubCell"/>
</dbReference>
<dbReference type="InterPro" id="IPR051962">
    <property type="entry name" value="Cuticlin"/>
</dbReference>
<dbReference type="Pfam" id="PF25057">
    <property type="entry name" value="CUT_N"/>
    <property type="match status" value="1"/>
</dbReference>
<dbReference type="InterPro" id="IPR001507">
    <property type="entry name" value="ZP_dom"/>
</dbReference>
<dbReference type="SMART" id="SM00241">
    <property type="entry name" value="ZP"/>
    <property type="match status" value="1"/>
</dbReference>
<keyword evidence="3" id="KW-1003">Cell membrane</keyword>
<evidence type="ECO:0000256" key="8">
    <source>
        <dbReference type="SAM" id="Phobius"/>
    </source>
</evidence>
<evidence type="ECO:0000256" key="3">
    <source>
        <dbReference type="ARBA" id="ARBA00022475"/>
    </source>
</evidence>
<sequence>MYQADAQINNWEEYFFGKIRSREYSDNNVASSLNEFADRRRAPSWFAQVTTASFPVGYYPPDPYQTWVTPGAPASKPYTNTMRATPKISCNERSIGIQVETMNPYMGRLFVSNHAENKHCAKKFFAESNVGQLDVPIGACDMKTTRFFSPRSGIEYSATVVASFHPEFLTEEDRLYHLKCSYYQSAASIGSFYEVSVFPTEILTSQFALPDCKYTLHTQTVDGPQAEFAKIGDKVFHRWQCDTEFYSIKVKSCYVDDGKRRRYQLIDSHGCAHDPVILPNVIYDKKTALAYAPSHVFKFADSGKVFFHCQVLLCFKGETGCGALSPPDCSPMAIQLRHKRALKDNGTTANMLAKEETSELEIASAELTVLELGDEPKLESYVNRMKLSQCSFCVTQLGFATLIVCNLVTLIVATATSIALCRKHSSTIEAAWKA</sequence>
<keyword evidence="5" id="KW-0732">Signal</keyword>
<accession>A0A914WHI4</accession>
<dbReference type="InterPro" id="IPR042235">
    <property type="entry name" value="ZP-C_dom"/>
</dbReference>
<keyword evidence="10" id="KW-1185">Reference proteome</keyword>
<dbReference type="Gene3D" id="2.60.40.4100">
    <property type="entry name" value="Zona pellucida, ZP-C domain"/>
    <property type="match status" value="1"/>
</dbReference>
<evidence type="ECO:0000256" key="6">
    <source>
        <dbReference type="ARBA" id="ARBA00022989"/>
    </source>
</evidence>
<feature type="domain" description="ZP" evidence="9">
    <location>
        <begin position="89"/>
        <end position="328"/>
    </location>
</feature>
<dbReference type="PANTHER" id="PTHR22907:SF59">
    <property type="entry name" value="CUTICLIN-LIKE PROTEIN 19"/>
    <property type="match status" value="1"/>
</dbReference>
<evidence type="ECO:0000256" key="4">
    <source>
        <dbReference type="ARBA" id="ARBA00022692"/>
    </source>
</evidence>
<organism evidence="10 11">
    <name type="scientific">Plectus sambesii</name>
    <dbReference type="NCBI Taxonomy" id="2011161"/>
    <lineage>
        <taxon>Eukaryota</taxon>
        <taxon>Metazoa</taxon>
        <taxon>Ecdysozoa</taxon>
        <taxon>Nematoda</taxon>
        <taxon>Chromadorea</taxon>
        <taxon>Plectida</taxon>
        <taxon>Plectina</taxon>
        <taxon>Plectoidea</taxon>
        <taxon>Plectidae</taxon>
        <taxon>Plectus</taxon>
    </lineage>
</organism>
<protein>
    <submittedName>
        <fullName evidence="11">ZP domain-containing protein</fullName>
    </submittedName>
</protein>
<comment type="subcellular location">
    <subcellularLocation>
        <location evidence="1">Cell membrane</location>
        <topology evidence="1">Single-pass type I membrane protein</topology>
    </subcellularLocation>
</comment>
<keyword evidence="6 8" id="KW-1133">Transmembrane helix</keyword>
<dbReference type="WBParaSite" id="PSAMB.scaffold4122size15626.g23470.t1">
    <property type="protein sequence ID" value="PSAMB.scaffold4122size15626.g23470.t1"/>
    <property type="gene ID" value="PSAMB.scaffold4122size15626.g23470"/>
</dbReference>
<dbReference type="InterPro" id="IPR057475">
    <property type="entry name" value="CUT_C"/>
</dbReference>
<evidence type="ECO:0000259" key="9">
    <source>
        <dbReference type="PROSITE" id="PS51034"/>
    </source>
</evidence>
<evidence type="ECO:0000313" key="10">
    <source>
        <dbReference type="Proteomes" id="UP000887566"/>
    </source>
</evidence>
<dbReference type="Pfam" id="PF25301">
    <property type="entry name" value="CUT_C"/>
    <property type="match status" value="1"/>
</dbReference>
<keyword evidence="2" id="KW-0193">Cuticle</keyword>
<dbReference type="AlphaFoldDB" id="A0A914WHI4"/>
<evidence type="ECO:0000256" key="1">
    <source>
        <dbReference type="ARBA" id="ARBA00004251"/>
    </source>
</evidence>
<dbReference type="Proteomes" id="UP000887566">
    <property type="component" value="Unplaced"/>
</dbReference>
<keyword evidence="4 8" id="KW-0812">Transmembrane</keyword>
<evidence type="ECO:0000256" key="5">
    <source>
        <dbReference type="ARBA" id="ARBA00022729"/>
    </source>
</evidence>
<name>A0A914WHI4_9BILA</name>
<dbReference type="GO" id="GO:0042302">
    <property type="term" value="F:structural constituent of cuticle"/>
    <property type="evidence" value="ECO:0007669"/>
    <property type="project" value="UniProtKB-KW"/>
</dbReference>
<keyword evidence="7 8" id="KW-0472">Membrane</keyword>
<dbReference type="InterPro" id="IPR056953">
    <property type="entry name" value="CUT_N"/>
</dbReference>
<dbReference type="PROSITE" id="PS51034">
    <property type="entry name" value="ZP_2"/>
    <property type="match status" value="1"/>
</dbReference>
<reference evidence="11" key="1">
    <citation type="submission" date="2022-11" db="UniProtKB">
        <authorList>
            <consortium name="WormBaseParasite"/>
        </authorList>
    </citation>
    <scope>IDENTIFICATION</scope>
</reference>
<proteinExistence type="predicted"/>
<dbReference type="PANTHER" id="PTHR22907">
    <property type="entry name" value="GH04558P"/>
    <property type="match status" value="1"/>
</dbReference>
<feature type="transmembrane region" description="Helical" evidence="8">
    <location>
        <begin position="397"/>
        <end position="420"/>
    </location>
</feature>
<evidence type="ECO:0000313" key="11">
    <source>
        <dbReference type="WBParaSite" id="PSAMB.scaffold4122size15626.g23470.t1"/>
    </source>
</evidence>